<comment type="similarity">
    <text evidence="6">Belongs to the tRNA(Ile)-lysidine synthase family.</text>
</comment>
<dbReference type="HAMAP" id="MF_01161">
    <property type="entry name" value="tRNA_Ile_lys_synt"/>
    <property type="match status" value="1"/>
</dbReference>
<dbReference type="GO" id="GO:0005524">
    <property type="term" value="F:ATP binding"/>
    <property type="evidence" value="ECO:0007669"/>
    <property type="project" value="UniProtKB-UniRule"/>
</dbReference>
<dbReference type="InterPro" id="IPR011063">
    <property type="entry name" value="TilS/TtcA_N"/>
</dbReference>
<keyword evidence="1 6" id="KW-0436">Ligase</keyword>
<evidence type="ECO:0000313" key="8">
    <source>
        <dbReference type="EMBL" id="VYU16588.1"/>
    </source>
</evidence>
<comment type="subcellular location">
    <subcellularLocation>
        <location evidence="6">Cytoplasm</location>
    </subcellularLocation>
</comment>
<dbReference type="GO" id="GO:0006400">
    <property type="term" value="P:tRNA modification"/>
    <property type="evidence" value="ECO:0007669"/>
    <property type="project" value="UniProtKB-UniRule"/>
</dbReference>
<feature type="binding site" evidence="6">
    <location>
        <begin position="31"/>
        <end position="36"/>
    </location>
    <ligand>
        <name>ATP</name>
        <dbReference type="ChEBI" id="CHEBI:30616"/>
    </ligand>
</feature>
<dbReference type="CDD" id="cd01992">
    <property type="entry name" value="TilS_N"/>
    <property type="match status" value="1"/>
</dbReference>
<dbReference type="InterPro" id="IPR012795">
    <property type="entry name" value="tRNA_Ile_lys_synt_N"/>
</dbReference>
<dbReference type="InterPro" id="IPR014729">
    <property type="entry name" value="Rossmann-like_a/b/a_fold"/>
</dbReference>
<dbReference type="Pfam" id="PF01171">
    <property type="entry name" value="ATP_bind_3"/>
    <property type="match status" value="1"/>
</dbReference>
<dbReference type="RefSeq" id="WP_156719799.1">
    <property type="nucleotide sequence ID" value="NZ_CACRUF010000041.1"/>
</dbReference>
<evidence type="ECO:0000256" key="3">
    <source>
        <dbReference type="ARBA" id="ARBA00022741"/>
    </source>
</evidence>
<dbReference type="GO" id="GO:0032267">
    <property type="term" value="F:tRNA(Ile)-lysidine synthase activity"/>
    <property type="evidence" value="ECO:0007669"/>
    <property type="project" value="UniProtKB-EC"/>
</dbReference>
<protein>
    <recommendedName>
        <fullName evidence="6">tRNA(Ile)-lysidine synthase</fullName>
        <ecNumber evidence="6">6.3.4.19</ecNumber>
    </recommendedName>
    <alternativeName>
        <fullName evidence="6">tRNA(Ile)-2-lysyl-cytidine synthase</fullName>
    </alternativeName>
    <alternativeName>
        <fullName evidence="6">tRNA(Ile)-lysidine synthetase</fullName>
    </alternativeName>
</protein>
<comment type="catalytic activity">
    <reaction evidence="5 6">
        <text>cytidine(34) in tRNA(Ile2) + L-lysine + ATP = lysidine(34) in tRNA(Ile2) + AMP + diphosphate + H(+)</text>
        <dbReference type="Rhea" id="RHEA:43744"/>
        <dbReference type="Rhea" id="RHEA-COMP:10625"/>
        <dbReference type="Rhea" id="RHEA-COMP:10670"/>
        <dbReference type="ChEBI" id="CHEBI:15378"/>
        <dbReference type="ChEBI" id="CHEBI:30616"/>
        <dbReference type="ChEBI" id="CHEBI:32551"/>
        <dbReference type="ChEBI" id="CHEBI:33019"/>
        <dbReference type="ChEBI" id="CHEBI:82748"/>
        <dbReference type="ChEBI" id="CHEBI:83665"/>
        <dbReference type="ChEBI" id="CHEBI:456215"/>
        <dbReference type="EC" id="6.3.4.19"/>
    </reaction>
</comment>
<dbReference type="InterPro" id="IPR012094">
    <property type="entry name" value="tRNA_Ile_lys_synt"/>
</dbReference>
<feature type="domain" description="tRNA(Ile)-lysidine/2-thiocytidine synthase N-terminal" evidence="7">
    <location>
        <begin position="26"/>
        <end position="211"/>
    </location>
</feature>
<keyword evidence="3 6" id="KW-0547">Nucleotide-binding</keyword>
<dbReference type="Gene3D" id="3.40.50.620">
    <property type="entry name" value="HUPs"/>
    <property type="match status" value="1"/>
</dbReference>
<evidence type="ECO:0000256" key="6">
    <source>
        <dbReference type="HAMAP-Rule" id="MF_01161"/>
    </source>
</evidence>
<reference evidence="8" key="1">
    <citation type="submission" date="2019-11" db="EMBL/GenBank/DDBJ databases">
        <authorList>
            <person name="Feng L."/>
        </authorList>
    </citation>
    <scope>NUCLEOTIDE SEQUENCE</scope>
    <source>
        <strain evidence="8">VdisparLFYP95</strain>
    </source>
</reference>
<accession>A0A6N3CNE7</accession>
<dbReference type="PANTHER" id="PTHR43033">
    <property type="entry name" value="TRNA(ILE)-LYSIDINE SYNTHASE-RELATED"/>
    <property type="match status" value="1"/>
</dbReference>
<dbReference type="SUPFAM" id="SSF52402">
    <property type="entry name" value="Adenine nucleotide alpha hydrolases-like"/>
    <property type="match status" value="1"/>
</dbReference>
<evidence type="ECO:0000256" key="1">
    <source>
        <dbReference type="ARBA" id="ARBA00022598"/>
    </source>
</evidence>
<dbReference type="GO" id="GO:0005737">
    <property type="term" value="C:cytoplasm"/>
    <property type="evidence" value="ECO:0007669"/>
    <property type="project" value="UniProtKB-SubCell"/>
</dbReference>
<comment type="domain">
    <text evidence="6">The N-terminal region contains the highly conserved SGGXDS motif, predicted to be a P-loop motif involved in ATP binding.</text>
</comment>
<dbReference type="SUPFAM" id="SSF82829">
    <property type="entry name" value="MesJ substrate recognition domain-like"/>
    <property type="match status" value="1"/>
</dbReference>
<comment type="function">
    <text evidence="6">Ligates lysine onto the cytidine present at position 34 of the AUA codon-specific tRNA(Ile) that contains the anticodon CAU, in an ATP-dependent manner. Cytidine is converted to lysidine, thus changing the amino acid specificity of the tRNA from methionine to isoleucine.</text>
</comment>
<name>A0A6N3CNE7_9FIRM</name>
<dbReference type="AlphaFoldDB" id="A0A6N3CNE7"/>
<proteinExistence type="inferred from homology"/>
<evidence type="ECO:0000259" key="7">
    <source>
        <dbReference type="Pfam" id="PF01171"/>
    </source>
</evidence>
<organism evidence="8">
    <name type="scientific">Veillonella dispar</name>
    <dbReference type="NCBI Taxonomy" id="39778"/>
    <lineage>
        <taxon>Bacteria</taxon>
        <taxon>Bacillati</taxon>
        <taxon>Bacillota</taxon>
        <taxon>Negativicutes</taxon>
        <taxon>Veillonellales</taxon>
        <taxon>Veillonellaceae</taxon>
        <taxon>Veillonella</taxon>
    </lineage>
</organism>
<dbReference type="EC" id="6.3.4.19" evidence="6"/>
<dbReference type="PANTHER" id="PTHR43033:SF1">
    <property type="entry name" value="TRNA(ILE)-LYSIDINE SYNTHASE-RELATED"/>
    <property type="match status" value="1"/>
</dbReference>
<evidence type="ECO:0000256" key="2">
    <source>
        <dbReference type="ARBA" id="ARBA00022694"/>
    </source>
</evidence>
<dbReference type="EMBL" id="CACRUF010000041">
    <property type="protein sequence ID" value="VYU16588.1"/>
    <property type="molecule type" value="Genomic_DNA"/>
</dbReference>
<evidence type="ECO:0000256" key="5">
    <source>
        <dbReference type="ARBA" id="ARBA00048539"/>
    </source>
</evidence>
<dbReference type="NCBIfam" id="TIGR02432">
    <property type="entry name" value="lysidine_TilS_N"/>
    <property type="match status" value="1"/>
</dbReference>
<gene>
    <name evidence="6 8" type="primary">tilS</name>
    <name evidence="8" type="ORF">VDLFYP95_01685</name>
</gene>
<keyword evidence="4 6" id="KW-0067">ATP-binding</keyword>
<evidence type="ECO:0000256" key="4">
    <source>
        <dbReference type="ARBA" id="ARBA00022840"/>
    </source>
</evidence>
<sequence>MNVKELIRTINHTLKSHNLFPENSRILVACSGGPDSMALLYLLQDIATHRHTTYKIGVAIVDHCIRPESKDEVLWLQHQVEELGLPFYSATFDVPRLSKEHKKSEETIGRQVRYQWLNEIAQSEGYDYISVAHHKDDQAESILAHIIRGSGLNGLTGMSVVQSEYAIPVVRPLLDVTKEDLLAYIGTKHISYCVDSTNEDVRYQRNRIRHRIIPELEAVNPAVVDAIVRLGSSVNEDVMVISDLTSRTFDKLVSIGKDEVRISRRALRQEPLAIQRRLWQRLVSTIDSDLTLTSAHQEQLLDIVNTGEKKTFTIKSIKVIAQCDTIKVYCKH</sequence>
<keyword evidence="2 6" id="KW-0819">tRNA processing</keyword>
<keyword evidence="6" id="KW-0963">Cytoplasm</keyword>